<sequence>MIRLFAVAAATAALTFIAVPTAAAQTDPKIPNGEANWCPGGQKSGQGGQRYCLGEPFPDGSFYSQTWSLGTGGPFGPGSWNRMASCSVLINGQPQGGRPYGGAPECGGGPRVIYF</sequence>
<protein>
    <submittedName>
        <fullName evidence="2">Uncharacterized protein</fullName>
    </submittedName>
</protein>
<dbReference type="Proteomes" id="UP000287177">
    <property type="component" value="Unassembled WGS sequence"/>
</dbReference>
<feature type="chain" id="PRO_5039234006" evidence="1">
    <location>
        <begin position="24"/>
        <end position="115"/>
    </location>
</feature>
<gene>
    <name evidence="2" type="ORF">MELE44368_00280</name>
</gene>
<keyword evidence="1" id="KW-0732">Signal</keyword>
<dbReference type="RefSeq" id="WP_128106639.1">
    <property type="nucleotide sequence ID" value="NZ_ATDN01000001.1"/>
</dbReference>
<feature type="signal peptide" evidence="1">
    <location>
        <begin position="1"/>
        <end position="23"/>
    </location>
</feature>
<keyword evidence="3" id="KW-1185">Reference proteome</keyword>
<reference evidence="2 3" key="1">
    <citation type="submission" date="2013-06" db="EMBL/GenBank/DDBJ databases">
        <title>The draft sequence of the Mycobacterium elephantis genome.</title>
        <authorList>
            <person name="Pettersson F.B."/>
            <person name="Das S."/>
            <person name="Dasgupta S."/>
            <person name="Bhattacharya A."/>
            <person name="Kirsebom L.A."/>
        </authorList>
    </citation>
    <scope>NUCLEOTIDE SEQUENCE [LARGE SCALE GENOMIC DNA]</scope>
    <source>
        <strain evidence="2 3">DSM 44368</strain>
    </source>
</reference>
<organism evidence="2 3">
    <name type="scientific">Mycolicibacterium elephantis DSM 44368</name>
    <dbReference type="NCBI Taxonomy" id="1335622"/>
    <lineage>
        <taxon>Bacteria</taxon>
        <taxon>Bacillati</taxon>
        <taxon>Actinomycetota</taxon>
        <taxon>Actinomycetes</taxon>
        <taxon>Mycobacteriales</taxon>
        <taxon>Mycobacteriaceae</taxon>
        <taxon>Mycolicibacterium</taxon>
    </lineage>
</organism>
<comment type="caution">
    <text evidence="2">The sequence shown here is derived from an EMBL/GenBank/DDBJ whole genome shotgun (WGS) entry which is preliminary data.</text>
</comment>
<proteinExistence type="predicted"/>
<evidence type="ECO:0000313" key="3">
    <source>
        <dbReference type="Proteomes" id="UP000287177"/>
    </source>
</evidence>
<accession>A0A439DZS4</accession>
<dbReference type="AlphaFoldDB" id="A0A439DZS4"/>
<evidence type="ECO:0000256" key="1">
    <source>
        <dbReference type="SAM" id="SignalP"/>
    </source>
</evidence>
<evidence type="ECO:0000313" key="2">
    <source>
        <dbReference type="EMBL" id="RWA23670.1"/>
    </source>
</evidence>
<dbReference type="EMBL" id="ATDN01000001">
    <property type="protein sequence ID" value="RWA23670.1"/>
    <property type="molecule type" value="Genomic_DNA"/>
</dbReference>
<name>A0A439DZS4_9MYCO</name>